<proteinExistence type="predicted"/>
<dbReference type="AlphaFoldDB" id="A0AAV1SR90"/>
<evidence type="ECO:0000313" key="2">
    <source>
        <dbReference type="Proteomes" id="UP001314170"/>
    </source>
</evidence>
<comment type="caution">
    <text evidence="1">The sequence shown here is derived from an EMBL/GenBank/DDBJ whole genome shotgun (WGS) entry which is preliminary data.</text>
</comment>
<sequence>MKECNESVNARLPPTRETQLSFLETCQYLSLFAEIFPEGIIRMKQGSGKKNDKGKMLEQT</sequence>
<evidence type="ECO:0000313" key="1">
    <source>
        <dbReference type="EMBL" id="CAK7355381.1"/>
    </source>
</evidence>
<keyword evidence="2" id="KW-1185">Reference proteome</keyword>
<organism evidence="1 2">
    <name type="scientific">Dovyalis caffra</name>
    <dbReference type="NCBI Taxonomy" id="77055"/>
    <lineage>
        <taxon>Eukaryota</taxon>
        <taxon>Viridiplantae</taxon>
        <taxon>Streptophyta</taxon>
        <taxon>Embryophyta</taxon>
        <taxon>Tracheophyta</taxon>
        <taxon>Spermatophyta</taxon>
        <taxon>Magnoliopsida</taxon>
        <taxon>eudicotyledons</taxon>
        <taxon>Gunneridae</taxon>
        <taxon>Pentapetalae</taxon>
        <taxon>rosids</taxon>
        <taxon>fabids</taxon>
        <taxon>Malpighiales</taxon>
        <taxon>Salicaceae</taxon>
        <taxon>Flacourtieae</taxon>
        <taxon>Dovyalis</taxon>
    </lineage>
</organism>
<gene>
    <name evidence="1" type="ORF">DCAF_LOCUS25640</name>
</gene>
<feature type="non-terminal residue" evidence="1">
    <location>
        <position position="60"/>
    </location>
</feature>
<accession>A0AAV1SR90</accession>
<protein>
    <submittedName>
        <fullName evidence="1">Uncharacterized protein</fullName>
    </submittedName>
</protein>
<dbReference type="EMBL" id="CAWUPB010001195">
    <property type="protein sequence ID" value="CAK7355381.1"/>
    <property type="molecule type" value="Genomic_DNA"/>
</dbReference>
<name>A0AAV1SR90_9ROSI</name>
<reference evidence="1 2" key="1">
    <citation type="submission" date="2024-01" db="EMBL/GenBank/DDBJ databases">
        <authorList>
            <person name="Waweru B."/>
        </authorList>
    </citation>
    <scope>NUCLEOTIDE SEQUENCE [LARGE SCALE GENOMIC DNA]</scope>
</reference>
<dbReference type="Proteomes" id="UP001314170">
    <property type="component" value="Unassembled WGS sequence"/>
</dbReference>